<feature type="non-terminal residue" evidence="3">
    <location>
        <position position="1"/>
    </location>
</feature>
<accession>A0A067SUR4</accession>
<dbReference type="Proteomes" id="UP000027222">
    <property type="component" value="Unassembled WGS sequence"/>
</dbReference>
<organism evidence="3 4">
    <name type="scientific">Galerina marginata (strain CBS 339.88)</name>
    <dbReference type="NCBI Taxonomy" id="685588"/>
    <lineage>
        <taxon>Eukaryota</taxon>
        <taxon>Fungi</taxon>
        <taxon>Dikarya</taxon>
        <taxon>Basidiomycota</taxon>
        <taxon>Agaricomycotina</taxon>
        <taxon>Agaricomycetes</taxon>
        <taxon>Agaricomycetidae</taxon>
        <taxon>Agaricales</taxon>
        <taxon>Agaricineae</taxon>
        <taxon>Strophariaceae</taxon>
        <taxon>Galerina</taxon>
    </lineage>
</organism>
<proteinExistence type="predicted"/>
<sequence length="211" mass="23735">ASHSGQRAQVTQVSSQTSSGRGKTQRRSHRSTDRPQTTFSRPTHKLRVFPINAPVYCQPRTNTSRFPARNYERPAPYRLSDVRGRHPDPAPIVPVIPGAGLGVWWGPHDSRNLSERCIGKQTIKRAELMAILRLLETIEITVKRRLLIRTTSDYCIKCVKMIQKTSSGKPVKNGGIIRCIAKYLEPRANFGQQVVIAYAHIRKTDLENDGA</sequence>
<dbReference type="InterPro" id="IPR036397">
    <property type="entry name" value="RNaseH_sf"/>
</dbReference>
<dbReference type="GO" id="GO:0003676">
    <property type="term" value="F:nucleic acid binding"/>
    <property type="evidence" value="ECO:0007669"/>
    <property type="project" value="InterPro"/>
</dbReference>
<evidence type="ECO:0000259" key="2">
    <source>
        <dbReference type="PROSITE" id="PS50879"/>
    </source>
</evidence>
<gene>
    <name evidence="3" type="ORF">GALMADRAFT_249539</name>
</gene>
<dbReference type="InterPro" id="IPR012337">
    <property type="entry name" value="RNaseH-like_sf"/>
</dbReference>
<name>A0A067SUR4_GALM3</name>
<dbReference type="OrthoDB" id="245563at2759"/>
<dbReference type="EMBL" id="KL142382">
    <property type="protein sequence ID" value="KDR74631.1"/>
    <property type="molecule type" value="Genomic_DNA"/>
</dbReference>
<feature type="region of interest" description="Disordered" evidence="1">
    <location>
        <begin position="1"/>
        <end position="44"/>
    </location>
</feature>
<feature type="domain" description="RNase H type-1" evidence="2">
    <location>
        <begin position="87"/>
        <end position="211"/>
    </location>
</feature>
<dbReference type="SUPFAM" id="SSF53098">
    <property type="entry name" value="Ribonuclease H-like"/>
    <property type="match status" value="1"/>
</dbReference>
<dbReference type="PROSITE" id="PS50879">
    <property type="entry name" value="RNASE_H_1"/>
    <property type="match status" value="1"/>
</dbReference>
<dbReference type="InterPro" id="IPR002156">
    <property type="entry name" value="RNaseH_domain"/>
</dbReference>
<dbReference type="Pfam" id="PF00075">
    <property type="entry name" value="RNase_H"/>
    <property type="match status" value="1"/>
</dbReference>
<reference evidence="4" key="1">
    <citation type="journal article" date="2014" name="Proc. Natl. Acad. Sci. U.S.A.">
        <title>Extensive sampling of basidiomycete genomes demonstrates inadequacy of the white-rot/brown-rot paradigm for wood decay fungi.</title>
        <authorList>
            <person name="Riley R."/>
            <person name="Salamov A.A."/>
            <person name="Brown D.W."/>
            <person name="Nagy L.G."/>
            <person name="Floudas D."/>
            <person name="Held B.W."/>
            <person name="Levasseur A."/>
            <person name="Lombard V."/>
            <person name="Morin E."/>
            <person name="Otillar R."/>
            <person name="Lindquist E.A."/>
            <person name="Sun H."/>
            <person name="LaButti K.M."/>
            <person name="Schmutz J."/>
            <person name="Jabbour D."/>
            <person name="Luo H."/>
            <person name="Baker S.E."/>
            <person name="Pisabarro A.G."/>
            <person name="Walton J.D."/>
            <person name="Blanchette R.A."/>
            <person name="Henrissat B."/>
            <person name="Martin F."/>
            <person name="Cullen D."/>
            <person name="Hibbett D.S."/>
            <person name="Grigoriev I.V."/>
        </authorList>
    </citation>
    <scope>NUCLEOTIDE SEQUENCE [LARGE SCALE GENOMIC DNA]</scope>
    <source>
        <strain evidence="4">CBS 339.88</strain>
    </source>
</reference>
<evidence type="ECO:0000256" key="1">
    <source>
        <dbReference type="SAM" id="MobiDB-lite"/>
    </source>
</evidence>
<dbReference type="GO" id="GO:0004523">
    <property type="term" value="F:RNA-DNA hybrid ribonuclease activity"/>
    <property type="evidence" value="ECO:0007669"/>
    <property type="project" value="InterPro"/>
</dbReference>
<keyword evidence="4" id="KW-1185">Reference proteome</keyword>
<dbReference type="STRING" id="685588.A0A067SUR4"/>
<evidence type="ECO:0000313" key="4">
    <source>
        <dbReference type="Proteomes" id="UP000027222"/>
    </source>
</evidence>
<dbReference type="AlphaFoldDB" id="A0A067SUR4"/>
<dbReference type="Gene3D" id="3.30.420.10">
    <property type="entry name" value="Ribonuclease H-like superfamily/Ribonuclease H"/>
    <property type="match status" value="1"/>
</dbReference>
<feature type="compositionally biased region" description="Low complexity" evidence="1">
    <location>
        <begin position="9"/>
        <end position="19"/>
    </location>
</feature>
<protein>
    <recommendedName>
        <fullName evidence="2">RNase H type-1 domain-containing protein</fullName>
    </recommendedName>
</protein>
<dbReference type="HOGENOM" id="CLU_069179_0_0_1"/>
<evidence type="ECO:0000313" key="3">
    <source>
        <dbReference type="EMBL" id="KDR74631.1"/>
    </source>
</evidence>